<gene>
    <name evidence="3" type="ORF">HNP77_002064</name>
</gene>
<organism evidence="3 4">
    <name type="scientific">Treponema rectale</name>
    <dbReference type="NCBI Taxonomy" id="744512"/>
    <lineage>
        <taxon>Bacteria</taxon>
        <taxon>Pseudomonadati</taxon>
        <taxon>Spirochaetota</taxon>
        <taxon>Spirochaetia</taxon>
        <taxon>Spirochaetales</taxon>
        <taxon>Treponemataceae</taxon>
        <taxon>Treponema</taxon>
    </lineage>
</organism>
<feature type="transmembrane region" description="Helical" evidence="2">
    <location>
        <begin position="196"/>
        <end position="216"/>
    </location>
</feature>
<dbReference type="AlphaFoldDB" id="A0A840SK04"/>
<dbReference type="RefSeq" id="WP_184653096.1">
    <property type="nucleotide sequence ID" value="NZ_JACHFR010000003.1"/>
</dbReference>
<name>A0A840SK04_9SPIR</name>
<dbReference type="Proteomes" id="UP000578697">
    <property type="component" value="Unassembled WGS sequence"/>
</dbReference>
<dbReference type="EMBL" id="JACHFR010000003">
    <property type="protein sequence ID" value="MBB5219682.1"/>
    <property type="molecule type" value="Genomic_DNA"/>
</dbReference>
<keyword evidence="1" id="KW-0175">Coiled coil</keyword>
<feature type="transmembrane region" description="Helical" evidence="2">
    <location>
        <begin position="222"/>
        <end position="242"/>
    </location>
</feature>
<keyword evidence="2" id="KW-0472">Membrane</keyword>
<accession>A0A840SK04</accession>
<evidence type="ECO:0000313" key="4">
    <source>
        <dbReference type="Proteomes" id="UP000578697"/>
    </source>
</evidence>
<keyword evidence="2" id="KW-1133">Transmembrane helix</keyword>
<comment type="caution">
    <text evidence="3">The sequence shown here is derived from an EMBL/GenBank/DDBJ whole genome shotgun (WGS) entry which is preliminary data.</text>
</comment>
<evidence type="ECO:0000256" key="2">
    <source>
        <dbReference type="SAM" id="Phobius"/>
    </source>
</evidence>
<keyword evidence="2" id="KW-0812">Transmembrane</keyword>
<sequence length="259" mass="27219">MGGKAQKNIYSHSGYCAQCGKFFPECGAWAWVTMLGGNESGLEYCSKGCCEAANAGKGSGSKGGSLLGGIAGGIAGAAAARSAANKSANDAKRAEEEARAAERKARHDAAISAIKNFQFDESDDDSFNRSAILFVEDYKTCHPGLLADNDYKKAYTQRIENEIKVLKSSNSPFAEKLSSLYEEAKNEMKNKLKKRLIVGGALDVAGAIATGIFIAVDAGSFLAFFKGLGLGIIFPGAVLGIIPLGGITNKSKTHQEENS</sequence>
<protein>
    <submittedName>
        <fullName evidence="3">Gas vesicle protein</fullName>
    </submittedName>
</protein>
<evidence type="ECO:0000313" key="3">
    <source>
        <dbReference type="EMBL" id="MBB5219682.1"/>
    </source>
</evidence>
<keyword evidence="4" id="KW-1185">Reference proteome</keyword>
<proteinExistence type="predicted"/>
<reference evidence="3 4" key="1">
    <citation type="submission" date="2020-08" db="EMBL/GenBank/DDBJ databases">
        <title>Genomic Encyclopedia of Type Strains, Phase IV (KMG-IV): sequencing the most valuable type-strain genomes for metagenomic binning, comparative biology and taxonomic classification.</title>
        <authorList>
            <person name="Goeker M."/>
        </authorList>
    </citation>
    <scope>NUCLEOTIDE SEQUENCE [LARGE SCALE GENOMIC DNA]</scope>
    <source>
        <strain evidence="3 4">DSM 103679</strain>
    </source>
</reference>
<feature type="coiled-coil region" evidence="1">
    <location>
        <begin position="77"/>
        <end position="104"/>
    </location>
</feature>
<evidence type="ECO:0000256" key="1">
    <source>
        <dbReference type="SAM" id="Coils"/>
    </source>
</evidence>